<feature type="compositionally biased region" description="Low complexity" evidence="2">
    <location>
        <begin position="13"/>
        <end position="25"/>
    </location>
</feature>
<comment type="caution">
    <text evidence="3">The sequence shown here is derived from an EMBL/GenBank/DDBJ whole genome shotgun (WGS) entry which is preliminary data.</text>
</comment>
<dbReference type="Gene3D" id="2.50.20.10">
    <property type="entry name" value="Lipoprotein localisation LolA/LolB/LppX"/>
    <property type="match status" value="1"/>
</dbReference>
<feature type="region of interest" description="Disordered" evidence="2">
    <location>
        <begin position="1"/>
        <end position="33"/>
    </location>
</feature>
<dbReference type="Pfam" id="PF19574">
    <property type="entry name" value="LolA_3"/>
    <property type="match status" value="1"/>
</dbReference>
<evidence type="ECO:0000313" key="3">
    <source>
        <dbReference type="EMBL" id="TLU74105.1"/>
    </source>
</evidence>
<sequence>MPPASSGAAGRRPTTGSTSTCSGTPPGVPGPSMTERRILLAAILLCLGSRASHASDAILGQIMQGLAGQPSRQAHFGMEKHVSSLAAPVLSQGTLSYRKPDHLEQDTTAPRPERLVIDGGTVSIATPGQPSRTLSLDDSPALQILADTLRGTMAGDLATLRRHFSVEENGGVDRWRIVLRPAGNVAAQVVRIAYVDGGGGDVRQIDIVQANGDEQRMTITP</sequence>
<keyword evidence="4" id="KW-1185">Reference proteome</keyword>
<keyword evidence="3" id="KW-0449">Lipoprotein</keyword>
<evidence type="ECO:0000256" key="2">
    <source>
        <dbReference type="SAM" id="MobiDB-lite"/>
    </source>
</evidence>
<dbReference type="EMBL" id="VCDI01000001">
    <property type="protein sequence ID" value="TLU74105.1"/>
    <property type="molecule type" value="Genomic_DNA"/>
</dbReference>
<dbReference type="InterPro" id="IPR029046">
    <property type="entry name" value="LolA/LolB/LppX"/>
</dbReference>
<protein>
    <submittedName>
        <fullName evidence="3">Outer membrane lipoprotein carrier protein LolA</fullName>
    </submittedName>
</protein>
<dbReference type="CDD" id="cd16325">
    <property type="entry name" value="LolA"/>
    <property type="match status" value="1"/>
</dbReference>
<accession>A0A5R9J945</accession>
<name>A0A5R9J945_9PROT</name>
<dbReference type="InterPro" id="IPR004564">
    <property type="entry name" value="OM_lipoprot_carrier_LolA-like"/>
</dbReference>
<organism evidence="3 4">
    <name type="scientific">Lichenicoccus roseus</name>
    <dbReference type="NCBI Taxonomy" id="2683649"/>
    <lineage>
        <taxon>Bacteria</taxon>
        <taxon>Pseudomonadati</taxon>
        <taxon>Pseudomonadota</taxon>
        <taxon>Alphaproteobacteria</taxon>
        <taxon>Acetobacterales</taxon>
        <taxon>Acetobacteraceae</taxon>
        <taxon>Lichenicoccus</taxon>
    </lineage>
</organism>
<dbReference type="AlphaFoldDB" id="A0A5R9J945"/>
<dbReference type="SUPFAM" id="SSF89392">
    <property type="entry name" value="Prokaryotic lipoproteins and lipoprotein localization factors"/>
    <property type="match status" value="1"/>
</dbReference>
<dbReference type="OrthoDB" id="7304127at2"/>
<proteinExistence type="predicted"/>
<dbReference type="Proteomes" id="UP000305654">
    <property type="component" value="Unassembled WGS sequence"/>
</dbReference>
<reference evidence="3 4" key="1">
    <citation type="submission" date="2019-05" db="EMBL/GenBank/DDBJ databases">
        <authorList>
            <person name="Pankratov T."/>
            <person name="Grouzdev D."/>
        </authorList>
    </citation>
    <scope>NUCLEOTIDE SEQUENCE [LARGE SCALE GENOMIC DNA]</scope>
    <source>
        <strain evidence="3 4">KEBCLARHB70R</strain>
    </source>
</reference>
<keyword evidence="1" id="KW-0732">Signal</keyword>
<evidence type="ECO:0000313" key="4">
    <source>
        <dbReference type="Proteomes" id="UP000305654"/>
    </source>
</evidence>
<evidence type="ECO:0000256" key="1">
    <source>
        <dbReference type="ARBA" id="ARBA00022729"/>
    </source>
</evidence>
<gene>
    <name evidence="3" type="ORF">FE263_02510</name>
</gene>